<dbReference type="PANTHER" id="PTHR35810">
    <property type="entry name" value="CYTOPLASMIC PROTEIN-RELATED"/>
    <property type="match status" value="1"/>
</dbReference>
<sequence>MKRDSITIGDNGVTLTGSEVWMTAMELAELFGTTAGAVNAGIKAIIKSNTLHDYGVCKYVRLGNGNGADVYSIEVVASLAFRLNTRNAPLFCVNG</sequence>
<keyword evidence="2" id="KW-1185">Reference proteome</keyword>
<proteinExistence type="predicted"/>
<protein>
    <recommendedName>
        <fullName evidence="3">Virulence protein</fullName>
    </recommendedName>
</protein>
<evidence type="ECO:0008006" key="3">
    <source>
        <dbReference type="Google" id="ProtNLM"/>
    </source>
</evidence>
<dbReference type="EMBL" id="JANDHW010000004">
    <property type="protein sequence ID" value="MCP9611550.1"/>
    <property type="molecule type" value="Genomic_DNA"/>
</dbReference>
<accession>A0ABT1MFY5</accession>
<dbReference type="RefSeq" id="WP_255026406.1">
    <property type="nucleotide sequence ID" value="NZ_JANDHW010000004.1"/>
</dbReference>
<dbReference type="PANTHER" id="PTHR35810:SF1">
    <property type="entry name" value="CYTOPLASMIC PROTEIN"/>
    <property type="match status" value="1"/>
</dbReference>
<reference evidence="1 2" key="1">
    <citation type="submission" date="2022-07" db="EMBL/GenBank/DDBJ databases">
        <title>Fecal culturing of patients with breast cancer.</title>
        <authorList>
            <person name="Teng N.M.Y."/>
            <person name="Kiu R."/>
            <person name="Evans R."/>
            <person name="Baker D.J."/>
            <person name="Zenner C."/>
            <person name="Robinson S.D."/>
            <person name="Hall L.J."/>
        </authorList>
    </citation>
    <scope>NUCLEOTIDE SEQUENCE [LARGE SCALE GENOMIC DNA]</scope>
    <source>
        <strain evidence="1 2">LH1063</strain>
    </source>
</reference>
<comment type="caution">
    <text evidence="1">The sequence shown here is derived from an EMBL/GenBank/DDBJ whole genome shotgun (WGS) entry which is preliminary data.</text>
</comment>
<gene>
    <name evidence="1" type="ORF">NMU02_05545</name>
</gene>
<evidence type="ECO:0000313" key="2">
    <source>
        <dbReference type="Proteomes" id="UP001205603"/>
    </source>
</evidence>
<evidence type="ECO:0000313" key="1">
    <source>
        <dbReference type="EMBL" id="MCP9611550.1"/>
    </source>
</evidence>
<organism evidence="1 2">
    <name type="scientific">Coprobacter tertius</name>
    <dbReference type="NCBI Taxonomy" id="2944915"/>
    <lineage>
        <taxon>Bacteria</taxon>
        <taxon>Pseudomonadati</taxon>
        <taxon>Bacteroidota</taxon>
        <taxon>Bacteroidia</taxon>
        <taxon>Bacteroidales</taxon>
        <taxon>Barnesiellaceae</taxon>
        <taxon>Coprobacter</taxon>
    </lineage>
</organism>
<dbReference type="Proteomes" id="UP001205603">
    <property type="component" value="Unassembled WGS sequence"/>
</dbReference>
<name>A0ABT1MFY5_9BACT</name>